<feature type="compositionally biased region" description="Basic and acidic residues" evidence="2">
    <location>
        <begin position="34"/>
        <end position="46"/>
    </location>
</feature>
<proteinExistence type="predicted"/>
<dbReference type="Gene3D" id="3.80.10.10">
    <property type="entry name" value="Ribonuclease Inhibitor"/>
    <property type="match status" value="2"/>
</dbReference>
<dbReference type="OMA" id="FRAYVIT"/>
<dbReference type="InterPro" id="IPR052201">
    <property type="entry name" value="LRR-containing_regulator"/>
</dbReference>
<feature type="region of interest" description="Disordered" evidence="2">
    <location>
        <begin position="1"/>
        <end position="97"/>
    </location>
</feature>
<organism evidence="3 4">
    <name type="scientific">Haemaphysalis longicornis</name>
    <name type="common">Bush tick</name>
    <dbReference type="NCBI Taxonomy" id="44386"/>
    <lineage>
        <taxon>Eukaryota</taxon>
        <taxon>Metazoa</taxon>
        <taxon>Ecdysozoa</taxon>
        <taxon>Arthropoda</taxon>
        <taxon>Chelicerata</taxon>
        <taxon>Arachnida</taxon>
        <taxon>Acari</taxon>
        <taxon>Parasitiformes</taxon>
        <taxon>Ixodida</taxon>
        <taxon>Ixodoidea</taxon>
        <taxon>Ixodidae</taxon>
        <taxon>Haemaphysalinae</taxon>
        <taxon>Haemaphysalis</taxon>
    </lineage>
</organism>
<dbReference type="PANTHER" id="PTHR24111:SF0">
    <property type="entry name" value="LEUCINE-RICH REPEAT-CONTAINING PROTEIN"/>
    <property type="match status" value="1"/>
</dbReference>
<dbReference type="AlphaFoldDB" id="A0A9J6FPJ9"/>
<dbReference type="VEuPathDB" id="VectorBase:HLOH_058365"/>
<reference evidence="3 4" key="1">
    <citation type="journal article" date="2020" name="Cell">
        <title>Large-Scale Comparative Analyses of Tick Genomes Elucidate Their Genetic Diversity and Vector Capacities.</title>
        <authorList>
            <consortium name="Tick Genome and Microbiome Consortium (TIGMIC)"/>
            <person name="Jia N."/>
            <person name="Wang J."/>
            <person name="Shi W."/>
            <person name="Du L."/>
            <person name="Sun Y."/>
            <person name="Zhan W."/>
            <person name="Jiang J.F."/>
            <person name="Wang Q."/>
            <person name="Zhang B."/>
            <person name="Ji P."/>
            <person name="Bell-Sakyi L."/>
            <person name="Cui X.M."/>
            <person name="Yuan T.T."/>
            <person name="Jiang B.G."/>
            <person name="Yang W.F."/>
            <person name="Lam T.T."/>
            <person name="Chang Q.C."/>
            <person name="Ding S.J."/>
            <person name="Wang X.J."/>
            <person name="Zhu J.G."/>
            <person name="Ruan X.D."/>
            <person name="Zhao L."/>
            <person name="Wei J.T."/>
            <person name="Ye R.Z."/>
            <person name="Que T.C."/>
            <person name="Du C.H."/>
            <person name="Zhou Y.H."/>
            <person name="Cheng J.X."/>
            <person name="Dai P.F."/>
            <person name="Guo W.B."/>
            <person name="Han X.H."/>
            <person name="Huang E.J."/>
            <person name="Li L.F."/>
            <person name="Wei W."/>
            <person name="Gao Y.C."/>
            <person name="Liu J.Z."/>
            <person name="Shao H.Z."/>
            <person name="Wang X."/>
            <person name="Wang C.C."/>
            <person name="Yang T.C."/>
            <person name="Huo Q.B."/>
            <person name="Li W."/>
            <person name="Chen H.Y."/>
            <person name="Chen S.E."/>
            <person name="Zhou L.G."/>
            <person name="Ni X.B."/>
            <person name="Tian J.H."/>
            <person name="Sheng Y."/>
            <person name="Liu T."/>
            <person name="Pan Y.S."/>
            <person name="Xia L.Y."/>
            <person name="Li J."/>
            <person name="Zhao F."/>
            <person name="Cao W.C."/>
        </authorList>
    </citation>
    <scope>NUCLEOTIDE SEQUENCE [LARGE SCALE GENOMIC DNA]</scope>
    <source>
        <strain evidence="3">HaeL-2018</strain>
    </source>
</reference>
<dbReference type="OrthoDB" id="10622882at2759"/>
<keyword evidence="4" id="KW-1185">Reference proteome</keyword>
<dbReference type="EMBL" id="JABSTR010000003">
    <property type="protein sequence ID" value="KAH9365162.1"/>
    <property type="molecule type" value="Genomic_DNA"/>
</dbReference>
<dbReference type="SUPFAM" id="SSF52047">
    <property type="entry name" value="RNI-like"/>
    <property type="match status" value="1"/>
</dbReference>
<sequence>MTICGNGAEQQSDPFVTCAGSRQSRPTEYVDLVAEVRKRSATDEPPPRSGPVTRSQTRLGATPAKNPRLSAGTGAGGKGAKGGNSAGEGPVRPSPSGAVLAHLRNAQGTLTGARIVYTADCTGGGDRPCWIFEDLSLLRLREIAGRHSCLLLGRVNVSCLPPPMLDDLRHAAAIVHYLLTAHHCVTAIDCHTGTLGTYEYLFFDALRRSKFVRSVKLHLVGYDRDNILCAAIPFIEQLKELECSAGKDYPPLLQTALSSFLGKTRSLTALRFPELRMRTEHAEEFLRALGRNLTVRELSLHASIISNASLMYRVQFAEYLKKTKTVKALSLVAHNKVEQAALRWALVGLQTNKSITSLSKNKTLEDLALPMRIWKLDQWRQFFEMLSSKQNLRCVTIEVNSDKHHLFPDCDGTTPYWRVVRQLTVHHHIEWLDLYLQPFAPTEEMYTSIAKGIQGTSTLRKLHLRMWSRASDACWTAIFKALSNHPSLRDLHLEASTIGVQVAGLLAEAVLSSKKLYRVNVVDLGSCQASVFVRALAEDIADNYTLLDLTVKIGDWWPGLEASKAMFAVWDVGRRNSDLVERAVQFATGTRRDRYCAQALQRMSGHPALLERIASAEKISEDEAAATACRMLGSLKGLHQFMRVAGIVKDRVECLPCPDQRTQLHDLNDHCWSLISQYVFLDQIVDPCPRPERF</sequence>
<dbReference type="InterPro" id="IPR032675">
    <property type="entry name" value="LRR_dom_sf"/>
</dbReference>
<evidence type="ECO:0000256" key="1">
    <source>
        <dbReference type="ARBA" id="ARBA00022737"/>
    </source>
</evidence>
<feature type="compositionally biased region" description="Gly residues" evidence="2">
    <location>
        <begin position="73"/>
        <end position="86"/>
    </location>
</feature>
<evidence type="ECO:0000256" key="2">
    <source>
        <dbReference type="SAM" id="MobiDB-lite"/>
    </source>
</evidence>
<evidence type="ECO:0000313" key="3">
    <source>
        <dbReference type="EMBL" id="KAH9365162.1"/>
    </source>
</evidence>
<feature type="compositionally biased region" description="Polar residues" evidence="2">
    <location>
        <begin position="8"/>
        <end position="26"/>
    </location>
</feature>
<accession>A0A9J6FPJ9</accession>
<gene>
    <name evidence="3" type="ORF">HPB48_015772</name>
</gene>
<keyword evidence="1" id="KW-0677">Repeat</keyword>
<name>A0A9J6FPJ9_HAELO</name>
<dbReference type="Proteomes" id="UP000821853">
    <property type="component" value="Unassembled WGS sequence"/>
</dbReference>
<comment type="caution">
    <text evidence="3">The sequence shown here is derived from an EMBL/GenBank/DDBJ whole genome shotgun (WGS) entry which is preliminary data.</text>
</comment>
<dbReference type="PANTHER" id="PTHR24111">
    <property type="entry name" value="LEUCINE-RICH REPEAT-CONTAINING PROTEIN 34"/>
    <property type="match status" value="1"/>
</dbReference>
<protein>
    <submittedName>
        <fullName evidence="3">Uncharacterized protein</fullName>
    </submittedName>
</protein>
<evidence type="ECO:0000313" key="4">
    <source>
        <dbReference type="Proteomes" id="UP000821853"/>
    </source>
</evidence>